<dbReference type="Proteomes" id="UP000609651">
    <property type="component" value="Unassembled WGS sequence"/>
</dbReference>
<dbReference type="InterPro" id="IPR036388">
    <property type="entry name" value="WH-like_DNA-bd_sf"/>
</dbReference>
<dbReference type="Pfam" id="PF16221">
    <property type="entry name" value="HTH_47"/>
    <property type="match status" value="1"/>
</dbReference>
<feature type="transmembrane region" description="Helical" evidence="1">
    <location>
        <begin position="236"/>
        <end position="255"/>
    </location>
</feature>
<dbReference type="Gene3D" id="3.40.630.10">
    <property type="entry name" value="Zn peptidases"/>
    <property type="match status" value="1"/>
</dbReference>
<evidence type="ECO:0000313" key="5">
    <source>
        <dbReference type="EMBL" id="NNJ24985.1"/>
    </source>
</evidence>
<evidence type="ECO:0000256" key="1">
    <source>
        <dbReference type="SAM" id="Phobius"/>
    </source>
</evidence>
<name>A0ABX1VA68_9PLAN</name>
<evidence type="ECO:0000313" key="6">
    <source>
        <dbReference type="Proteomes" id="UP000609651"/>
    </source>
</evidence>
<sequence length="465" mass="49545">MATAPPPPIDAPGREAGDRMLALLTELFPICRAKTGAGVRESLALLADRLPTGGGEWTMTEVPTGTPILDWEVPPEWNVRDAFLRDPADPPGVRLVDFGESNLHVLSGSAPVDRRVSWSELQGRLRTAPGRPADVPFRTCEPGADWGLCVSQEQYDELAARGEREYELRVDATVADGSLTYAEFVLPPTAPAPDGPNEVLISTHVCHPSLAHDGVSGIAVATELARTLVERPRRRFSYRFLFAPATVGAIAWLAGNRDCADRMFGGLTLACCGDDGPFTLRRSRRGDSPVDRAAAHVLKTSGEPHEVREFAPFGYDQRQFCSPGFDLPVAALSRTPDGEYPEYHTSADDLSLVSAAGLAGALGVCAAVFDVLERDRTCRNLKPFGEPRLGPSGLYAAFGADPAGAAAQRAVQWVLNLSDGSRSLLAIAERSGLPFAAVAAAADALLAHGFLTDDRSADLSLGSHT</sequence>
<dbReference type="Gene3D" id="1.10.10.10">
    <property type="entry name" value="Winged helix-like DNA-binding domain superfamily/Winged helix DNA-binding domain"/>
    <property type="match status" value="1"/>
</dbReference>
<comment type="caution">
    <text evidence="5">The sequence shown here is derived from an EMBL/GenBank/DDBJ whole genome shotgun (WGS) entry which is preliminary data.</text>
</comment>
<feature type="domain" description="DUF2172" evidence="2">
    <location>
        <begin position="76"/>
        <end position="172"/>
    </location>
</feature>
<organism evidence="5 6">
    <name type="scientific">Alienimonas chondri</name>
    <dbReference type="NCBI Taxonomy" id="2681879"/>
    <lineage>
        <taxon>Bacteria</taxon>
        <taxon>Pseudomonadati</taxon>
        <taxon>Planctomycetota</taxon>
        <taxon>Planctomycetia</taxon>
        <taxon>Planctomycetales</taxon>
        <taxon>Planctomycetaceae</taxon>
        <taxon>Alienimonas</taxon>
    </lineage>
</organism>
<evidence type="ECO:0000259" key="2">
    <source>
        <dbReference type="Pfam" id="PF09940"/>
    </source>
</evidence>
<dbReference type="PIRSF" id="PIRSF015244">
    <property type="entry name" value="UCP015244"/>
    <property type="match status" value="1"/>
</dbReference>
<feature type="domain" description="DUF4910" evidence="4">
    <location>
        <begin position="22"/>
        <end position="375"/>
    </location>
</feature>
<dbReference type="InterPro" id="IPR032610">
    <property type="entry name" value="DUF2172"/>
</dbReference>
<keyword evidence="1" id="KW-1133">Transmembrane helix</keyword>
<dbReference type="InterPro" id="IPR032622">
    <property type="entry name" value="UCP01524_HTH"/>
</dbReference>
<dbReference type="EMBL" id="WTPX01000022">
    <property type="protein sequence ID" value="NNJ24985.1"/>
    <property type="molecule type" value="Genomic_DNA"/>
</dbReference>
<dbReference type="Pfam" id="PF09940">
    <property type="entry name" value="DUF2172"/>
    <property type="match status" value="1"/>
</dbReference>
<proteinExistence type="predicted"/>
<reference evidence="5 6" key="1">
    <citation type="journal article" date="2020" name="Syst. Appl. Microbiol.">
        <title>Alienimonas chondri sp. nov., a novel planctomycete isolated from the biofilm of the red alga Chondrus crispus.</title>
        <authorList>
            <person name="Vitorino I."/>
            <person name="Albuquerque L."/>
            <person name="Wiegand S."/>
            <person name="Kallscheuer N."/>
            <person name="da Costa M.S."/>
            <person name="Lobo-da-Cunha A."/>
            <person name="Jogler C."/>
            <person name="Lage O.M."/>
        </authorList>
    </citation>
    <scope>NUCLEOTIDE SEQUENCE [LARGE SCALE GENOMIC DNA]</scope>
    <source>
        <strain evidence="5 6">LzC2</strain>
    </source>
</reference>
<accession>A0ABX1VA68</accession>
<evidence type="ECO:0000259" key="3">
    <source>
        <dbReference type="Pfam" id="PF16221"/>
    </source>
</evidence>
<keyword evidence="1" id="KW-0812">Transmembrane</keyword>
<feature type="transmembrane region" description="Helical" evidence="1">
    <location>
        <begin position="350"/>
        <end position="372"/>
    </location>
</feature>
<dbReference type="Gene3D" id="3.50.30.90">
    <property type="match status" value="1"/>
</dbReference>
<evidence type="ECO:0000259" key="4">
    <source>
        <dbReference type="Pfam" id="PF16254"/>
    </source>
</evidence>
<protein>
    <submittedName>
        <fullName evidence="5">Polysaccharide biosynthesis protein with aminopeptidase-like domain protein</fullName>
    </submittedName>
</protein>
<dbReference type="InterPro" id="IPR032589">
    <property type="entry name" value="DUF4910"/>
</dbReference>
<dbReference type="SUPFAM" id="SSF53187">
    <property type="entry name" value="Zn-dependent exopeptidases"/>
    <property type="match status" value="1"/>
</dbReference>
<keyword evidence="1" id="KW-0472">Membrane</keyword>
<gene>
    <name evidence="5" type="ORF">LzC2_10470</name>
</gene>
<feature type="domain" description="UCP01524 winged helix-turn-helix" evidence="3">
    <location>
        <begin position="376"/>
        <end position="452"/>
    </location>
</feature>
<dbReference type="Pfam" id="PF16254">
    <property type="entry name" value="DUF4910"/>
    <property type="match status" value="1"/>
</dbReference>
<dbReference type="InterPro" id="IPR012353">
    <property type="entry name" value="UCP015244"/>
</dbReference>
<keyword evidence="6" id="KW-1185">Reference proteome</keyword>